<accession>A0A167NJE5</accession>
<dbReference type="InterPro" id="IPR029058">
    <property type="entry name" value="AB_hydrolase_fold"/>
</dbReference>
<protein>
    <recommendedName>
        <fullName evidence="3">Alpha/beta-hydrolase</fullName>
    </recommendedName>
</protein>
<dbReference type="AlphaFoldDB" id="A0A167NJE5"/>
<reference evidence="1 2" key="1">
    <citation type="journal article" date="2016" name="Mol. Biol. Evol.">
        <title>Comparative Genomics of Early-Diverging Mushroom-Forming Fungi Provides Insights into the Origins of Lignocellulose Decay Capabilities.</title>
        <authorList>
            <person name="Nagy L.G."/>
            <person name="Riley R."/>
            <person name="Tritt A."/>
            <person name="Adam C."/>
            <person name="Daum C."/>
            <person name="Floudas D."/>
            <person name="Sun H."/>
            <person name="Yadav J.S."/>
            <person name="Pangilinan J."/>
            <person name="Larsson K.H."/>
            <person name="Matsuura K."/>
            <person name="Barry K."/>
            <person name="Labutti K."/>
            <person name="Kuo R."/>
            <person name="Ohm R.A."/>
            <person name="Bhattacharya S.S."/>
            <person name="Shirouzu T."/>
            <person name="Yoshinaga Y."/>
            <person name="Martin F.M."/>
            <person name="Grigoriev I.V."/>
            <person name="Hibbett D.S."/>
        </authorList>
    </citation>
    <scope>NUCLEOTIDE SEQUENCE [LARGE SCALE GENOMIC DNA]</scope>
    <source>
        <strain evidence="1 2">TUFC12733</strain>
    </source>
</reference>
<dbReference type="Gene3D" id="3.40.50.1820">
    <property type="entry name" value="alpha/beta hydrolase"/>
    <property type="match status" value="1"/>
</dbReference>
<dbReference type="OrthoDB" id="3365310at2759"/>
<organism evidence="1 2">
    <name type="scientific">Calocera viscosa (strain TUFC12733)</name>
    <dbReference type="NCBI Taxonomy" id="1330018"/>
    <lineage>
        <taxon>Eukaryota</taxon>
        <taxon>Fungi</taxon>
        <taxon>Dikarya</taxon>
        <taxon>Basidiomycota</taxon>
        <taxon>Agaricomycotina</taxon>
        <taxon>Dacrymycetes</taxon>
        <taxon>Dacrymycetales</taxon>
        <taxon>Dacrymycetaceae</taxon>
        <taxon>Calocera</taxon>
    </lineage>
</organism>
<evidence type="ECO:0000313" key="1">
    <source>
        <dbReference type="EMBL" id="KZO97781.1"/>
    </source>
</evidence>
<evidence type="ECO:0000313" key="2">
    <source>
        <dbReference type="Proteomes" id="UP000076738"/>
    </source>
</evidence>
<gene>
    <name evidence="1" type="ORF">CALVIDRAFT_535879</name>
</gene>
<evidence type="ECO:0008006" key="3">
    <source>
        <dbReference type="Google" id="ProtNLM"/>
    </source>
</evidence>
<name>A0A167NJE5_CALVF</name>
<sequence length="235" mass="25963">MPLRLLSAQRALLTSRLRLNLSPASARLRLPFSTSPLARDTVRMWEPSRSAQREVPTPLVLVSAREWDARSAEGIDTLSAYYSTGGYTCLSVDLSPPAPALASSALTGQSLLSHYTHSLSSHLRLLAIPWPPILISRSLGCLIAQAYIEDYPAKGLILLQPPPRPGALPGEEVEEFTYEPRFPILILDTAEGMERQREENRLLKLNLGVSTLQVERVDGQEALVGMERWLDEIGV</sequence>
<keyword evidence="2" id="KW-1185">Reference proteome</keyword>
<dbReference type="EMBL" id="KV417278">
    <property type="protein sequence ID" value="KZO97781.1"/>
    <property type="molecule type" value="Genomic_DNA"/>
</dbReference>
<dbReference type="SUPFAM" id="SSF53474">
    <property type="entry name" value="alpha/beta-Hydrolases"/>
    <property type="match status" value="1"/>
</dbReference>
<proteinExistence type="predicted"/>
<dbReference type="Proteomes" id="UP000076738">
    <property type="component" value="Unassembled WGS sequence"/>
</dbReference>